<dbReference type="SUPFAM" id="SSF46894">
    <property type="entry name" value="C-terminal effector domain of the bipartite response regulators"/>
    <property type="match status" value="1"/>
</dbReference>
<evidence type="ECO:0000313" key="3">
    <source>
        <dbReference type="EMBL" id="SHG50997.1"/>
    </source>
</evidence>
<evidence type="ECO:0000313" key="4">
    <source>
        <dbReference type="Proteomes" id="UP000183945"/>
    </source>
</evidence>
<dbReference type="Gene3D" id="1.10.10.10">
    <property type="entry name" value="Winged helix-like DNA-binding domain superfamily/Winged helix DNA-binding domain"/>
    <property type="match status" value="1"/>
</dbReference>
<gene>
    <name evidence="3" type="ORF">SAMN05444483_11440</name>
</gene>
<feature type="transmembrane region" description="Helical" evidence="1">
    <location>
        <begin position="309"/>
        <end position="330"/>
    </location>
</feature>
<keyword evidence="1" id="KW-0812">Transmembrane</keyword>
<dbReference type="Gene3D" id="1.25.40.10">
    <property type="entry name" value="Tetratricopeptide repeat domain"/>
    <property type="match status" value="1"/>
</dbReference>
<keyword evidence="1" id="KW-0472">Membrane</keyword>
<dbReference type="InterPro" id="IPR016032">
    <property type="entry name" value="Sig_transdc_resp-reg_C-effctor"/>
</dbReference>
<dbReference type="InterPro" id="IPR011990">
    <property type="entry name" value="TPR-like_helical_dom_sf"/>
</dbReference>
<dbReference type="Proteomes" id="UP000183945">
    <property type="component" value="Unassembled WGS sequence"/>
</dbReference>
<evidence type="ECO:0000256" key="1">
    <source>
        <dbReference type="SAM" id="Phobius"/>
    </source>
</evidence>
<evidence type="ECO:0000259" key="2">
    <source>
        <dbReference type="SMART" id="SM00421"/>
    </source>
</evidence>
<name>A0A1M5KE15_SALEC</name>
<dbReference type="RefSeq" id="WP_072881095.1">
    <property type="nucleotide sequence ID" value="NZ_FQVT01000014.1"/>
</dbReference>
<organism evidence="3 4">
    <name type="scientific">Salegentibacter echinorum</name>
    <dbReference type="NCBI Taxonomy" id="1073325"/>
    <lineage>
        <taxon>Bacteria</taxon>
        <taxon>Pseudomonadati</taxon>
        <taxon>Bacteroidota</taxon>
        <taxon>Flavobacteriia</taxon>
        <taxon>Flavobacteriales</taxon>
        <taxon>Flavobacteriaceae</taxon>
        <taxon>Salegentibacter</taxon>
    </lineage>
</organism>
<dbReference type="GO" id="GO:0003677">
    <property type="term" value="F:DNA binding"/>
    <property type="evidence" value="ECO:0007669"/>
    <property type="project" value="InterPro"/>
</dbReference>
<dbReference type="STRING" id="1073325.SAMN05444483_11440"/>
<protein>
    <recommendedName>
        <fullName evidence="2">HTH luxR-type domain-containing protein</fullName>
    </recommendedName>
</protein>
<reference evidence="4" key="1">
    <citation type="submission" date="2016-11" db="EMBL/GenBank/DDBJ databases">
        <authorList>
            <person name="Varghese N."/>
            <person name="Submissions S."/>
        </authorList>
    </citation>
    <scope>NUCLEOTIDE SEQUENCE [LARGE SCALE GENOMIC DNA]</scope>
    <source>
        <strain evidence="4">DSM 24579</strain>
    </source>
</reference>
<proteinExistence type="predicted"/>
<sequence length="450" mass="52503">MKFLYYLIFLFIFFKKNDLAAGNITLNERKPFPVSLTDESVSNLLEKAQVFIDKGEYDKSTIYLNTIAKRYKGNNIEIETRVLGALARNYLHIGLERKALIYWNDALGLIKGLPNEKYFAAIFQNDMAKAFLKIKKPEKARECLEKALTAYPLPQTYQKLSKLAIDTKSNYELAKYYLDSGLKLIQNKYRSDSYTMKVNNNPEGNLAYAMILEGYAYYYLKNGDLKTSLRKYTEALHLTRILERKNLRTRIIKKIGYLHLTLGKVKESNNFMADSVALNDSLNVKKSKILDIEFEDVNKTDYGKKDNNGVYLTIISFVLIIVILTTYIVFKYYKWQRRRKSLKKKNAALRARLNKNFDSLIKLAKTGDSSFLAKFKQVYPILYAKLDSREKALTDSEIILCAMIWLKFSTKEIAQYTFVQHKTVQIKKYRLRKKLSLSKNTDLYKWICEL</sequence>
<accession>A0A1M5KE15</accession>
<dbReference type="SUPFAM" id="SSF48452">
    <property type="entry name" value="TPR-like"/>
    <property type="match status" value="1"/>
</dbReference>
<dbReference type="InterPro" id="IPR000792">
    <property type="entry name" value="Tscrpt_reg_LuxR_C"/>
</dbReference>
<dbReference type="OrthoDB" id="1017207at2"/>
<dbReference type="EMBL" id="FQVT01000014">
    <property type="protein sequence ID" value="SHG50997.1"/>
    <property type="molecule type" value="Genomic_DNA"/>
</dbReference>
<dbReference type="AlphaFoldDB" id="A0A1M5KE15"/>
<keyword evidence="4" id="KW-1185">Reference proteome</keyword>
<keyword evidence="1" id="KW-1133">Transmembrane helix</keyword>
<dbReference type="InterPro" id="IPR036388">
    <property type="entry name" value="WH-like_DNA-bd_sf"/>
</dbReference>
<dbReference type="GO" id="GO:0006355">
    <property type="term" value="P:regulation of DNA-templated transcription"/>
    <property type="evidence" value="ECO:0007669"/>
    <property type="project" value="InterPro"/>
</dbReference>
<dbReference type="SMART" id="SM00421">
    <property type="entry name" value="HTH_LUXR"/>
    <property type="match status" value="1"/>
</dbReference>
<feature type="domain" description="HTH luxR-type" evidence="2">
    <location>
        <begin position="390"/>
        <end position="447"/>
    </location>
</feature>